<proteinExistence type="predicted"/>
<evidence type="ECO:0000313" key="1">
    <source>
        <dbReference type="EMBL" id="ARQ00475.1"/>
    </source>
</evidence>
<accession>A0A1W6ZUN4</accession>
<evidence type="ECO:0000313" key="2">
    <source>
        <dbReference type="Proteomes" id="UP000194137"/>
    </source>
</evidence>
<protein>
    <submittedName>
        <fullName evidence="1">Uncharacterized protein</fullName>
    </submittedName>
</protein>
<sequence>MRHAISLATAFAFAALLGTAAQAQQKQQPPAKQPAPPPVAAAKPYTPVTIKLPAPLSDPSFDAFRKQMGELAAKKDRAGLAKMVVTQGFFWDGEKGDQADKKKSGIDNLTAAIGLAGKQPAGWDMLQAYAQDPTASAYPGKQGVVCAPADPEFDEKALEDLAKTTQTDPGDWAYPLGDGVEVRSAGKPDAPVAEKIGMVLIRILPDQDTQPPAQNQVPLVKVVPPSGKIGYISADVLSPLGNDQVCYVKDGNSWKITGYVGAGPQ</sequence>
<dbReference type="OrthoDB" id="8442232at2"/>
<dbReference type="RefSeq" id="WP_086088871.1">
    <property type="nucleotide sequence ID" value="NZ_CP021112.1"/>
</dbReference>
<dbReference type="KEGG" id="psin:CAK95_16355"/>
<gene>
    <name evidence="1" type="ORF">CAK95_16355</name>
</gene>
<dbReference type="Proteomes" id="UP000194137">
    <property type="component" value="Chromosome"/>
</dbReference>
<dbReference type="STRING" id="1235591.CAK95_16355"/>
<reference evidence="1 2" key="1">
    <citation type="submission" date="2017-05" db="EMBL/GenBank/DDBJ databases">
        <title>Full genome sequence of Pseudorhodoplanes sinuspersici.</title>
        <authorList>
            <person name="Dastgheib S.M.M."/>
            <person name="Shavandi M."/>
            <person name="Tirandaz H."/>
        </authorList>
    </citation>
    <scope>NUCLEOTIDE SEQUENCE [LARGE SCALE GENOMIC DNA]</scope>
    <source>
        <strain evidence="1 2">RIPI110</strain>
    </source>
</reference>
<organism evidence="1 2">
    <name type="scientific">Pseudorhodoplanes sinuspersici</name>
    <dbReference type="NCBI Taxonomy" id="1235591"/>
    <lineage>
        <taxon>Bacteria</taxon>
        <taxon>Pseudomonadati</taxon>
        <taxon>Pseudomonadota</taxon>
        <taxon>Alphaproteobacteria</taxon>
        <taxon>Hyphomicrobiales</taxon>
        <taxon>Pseudorhodoplanes</taxon>
    </lineage>
</organism>
<keyword evidence="2" id="KW-1185">Reference proteome</keyword>
<name>A0A1W6ZUN4_9HYPH</name>
<dbReference type="AlphaFoldDB" id="A0A1W6ZUN4"/>
<dbReference type="EMBL" id="CP021112">
    <property type="protein sequence ID" value="ARQ00475.1"/>
    <property type="molecule type" value="Genomic_DNA"/>
</dbReference>